<dbReference type="Proteomes" id="UP001320314">
    <property type="component" value="Unassembled WGS sequence"/>
</dbReference>
<gene>
    <name evidence="1" type="ORF">LOB39_09070</name>
</gene>
<proteinExistence type="predicted"/>
<dbReference type="EMBL" id="JAJNUD010000031">
    <property type="protein sequence ID" value="MCD5518696.1"/>
    <property type="molecule type" value="Genomic_DNA"/>
</dbReference>
<name>A0ABD4SCT8_9LACO</name>
<comment type="caution">
    <text evidence="1">The sequence shown here is derived from an EMBL/GenBank/DDBJ whole genome shotgun (WGS) entry which is preliminary data.</text>
</comment>
<organism evidence="1 2">
    <name type="scientific">Lactobacillus delbrueckii subsp. allosunkii</name>
    <dbReference type="NCBI Taxonomy" id="1050107"/>
    <lineage>
        <taxon>Bacteria</taxon>
        <taxon>Bacillati</taxon>
        <taxon>Bacillota</taxon>
        <taxon>Bacilli</taxon>
        <taxon>Lactobacillales</taxon>
        <taxon>Lactobacillaceae</taxon>
        <taxon>Lactobacillus</taxon>
    </lineage>
</organism>
<evidence type="ECO:0000313" key="2">
    <source>
        <dbReference type="Proteomes" id="UP001320314"/>
    </source>
</evidence>
<dbReference type="RefSeq" id="WP_231523813.1">
    <property type="nucleotide sequence ID" value="NZ_JAJNUD010000031.1"/>
</dbReference>
<dbReference type="AlphaFoldDB" id="A0ABD4SCT8"/>
<protein>
    <submittedName>
        <fullName evidence="1">Uncharacterized protein</fullName>
    </submittedName>
</protein>
<evidence type="ECO:0000313" key="1">
    <source>
        <dbReference type="EMBL" id="MCD5518696.1"/>
    </source>
</evidence>
<sequence length="180" mass="20071">MILMDSLDELYEIVGKTTKEDELVNDFTKVRVDVARARNKLHLLQALMESRNLSEEEAMKALGYMPASLERCKQVIADLGQLKETDDKFSDKKLSKEEMVSVLDSIMTMGGGDDLQEAIEELANEDPNSSTSMNEVFTQHTAKRIAKAKAEQNKHAVEYLMLSMNLNKDQAGAALGLDAE</sequence>
<reference evidence="1 2" key="1">
    <citation type="submission" date="2021-12" db="EMBL/GenBank/DDBJ databases">
        <title>Antimicrobial susceptibility of Lactobacillus delbrueckii subsp. lactis obtained from milk products and other habitats.</title>
        <authorList>
            <person name="Shani N."/>
        </authorList>
    </citation>
    <scope>NUCLEOTIDE SEQUENCE [LARGE SCALE GENOMIC DNA]</scope>
    <source>
        <strain evidence="1 2">CIRM BIA 266</strain>
    </source>
</reference>
<accession>A0ABD4SCT8</accession>